<dbReference type="Proteomes" id="UP000887567">
    <property type="component" value="Unplaced"/>
</dbReference>
<organism evidence="2 3">
    <name type="scientific">Exaiptasia diaphana</name>
    <name type="common">Tropical sea anemone</name>
    <name type="synonym">Aiptasia pulchella</name>
    <dbReference type="NCBI Taxonomy" id="2652724"/>
    <lineage>
        <taxon>Eukaryota</taxon>
        <taxon>Metazoa</taxon>
        <taxon>Cnidaria</taxon>
        <taxon>Anthozoa</taxon>
        <taxon>Hexacorallia</taxon>
        <taxon>Actiniaria</taxon>
        <taxon>Aiptasiidae</taxon>
        <taxon>Exaiptasia</taxon>
    </lineage>
</organism>
<feature type="region of interest" description="Disordered" evidence="1">
    <location>
        <begin position="132"/>
        <end position="215"/>
    </location>
</feature>
<name>A0A913YKZ4_EXADI</name>
<dbReference type="KEGG" id="epa:114575073"/>
<dbReference type="AlphaFoldDB" id="A0A913YKZ4"/>
<dbReference type="GeneID" id="114575073"/>
<protein>
    <submittedName>
        <fullName evidence="2">Uncharacterized protein</fullName>
    </submittedName>
</protein>
<accession>A0A913YKZ4</accession>
<feature type="compositionally biased region" description="Acidic residues" evidence="1">
    <location>
        <begin position="138"/>
        <end position="156"/>
    </location>
</feature>
<reference evidence="2" key="1">
    <citation type="submission" date="2022-11" db="UniProtKB">
        <authorList>
            <consortium name="EnsemblMetazoa"/>
        </authorList>
    </citation>
    <scope>IDENTIFICATION</scope>
</reference>
<dbReference type="RefSeq" id="XP_028514971.1">
    <property type="nucleotide sequence ID" value="XM_028659170.1"/>
</dbReference>
<keyword evidence="3" id="KW-1185">Reference proteome</keyword>
<sequence>MNLENIFLKAAMTGTISPPTTDLETSKAVKNSQKRAKKSRINFSQGEDAVIEAAYSHHKGDYKSMVKFITKHVDILPQNAQEYYRRSEHSAAYAKAAEERVRKRVASKILHASSSSTNRGNLTPKATYLEDEYHSPSEDEFESEQSEELGYDELDELGYKEEAKKRARYLPPSSPSSRGALNSFMKEAKKAEKRREDEVESGKERGSKSKKKKIEDALPELLASVQEAAKAHTKAMEKWEQTLEGD</sequence>
<feature type="compositionally biased region" description="Basic and acidic residues" evidence="1">
    <location>
        <begin position="186"/>
        <end position="207"/>
    </location>
</feature>
<evidence type="ECO:0000313" key="3">
    <source>
        <dbReference type="Proteomes" id="UP000887567"/>
    </source>
</evidence>
<dbReference type="EnsemblMetazoa" id="XM_028659170.1">
    <property type="protein sequence ID" value="XP_028514971.1"/>
    <property type="gene ID" value="LOC114575073"/>
</dbReference>
<evidence type="ECO:0000256" key="1">
    <source>
        <dbReference type="SAM" id="MobiDB-lite"/>
    </source>
</evidence>
<proteinExistence type="predicted"/>
<evidence type="ECO:0000313" key="2">
    <source>
        <dbReference type="EnsemblMetazoa" id="XP_028514971.1"/>
    </source>
</evidence>
<dbReference type="OrthoDB" id="10621168at2759"/>